<dbReference type="EMBL" id="CP027753">
    <property type="protein sequence ID" value="AZE48374.1"/>
    <property type="molecule type" value="Genomic_DNA"/>
</dbReference>
<evidence type="ECO:0000313" key="2">
    <source>
        <dbReference type="Proteomes" id="UP000268048"/>
    </source>
</evidence>
<evidence type="ECO:0000313" key="1">
    <source>
        <dbReference type="EMBL" id="AZE48374.1"/>
    </source>
</evidence>
<reference evidence="1 2" key="1">
    <citation type="submission" date="2018-03" db="EMBL/GenBank/DDBJ databases">
        <title>Diversity of phytobeneficial traits revealed by whole-genome analysis of worldwide-isolated phenazine-producing Pseudomonas spp.</title>
        <authorList>
            <person name="Biessy A."/>
            <person name="Novinscak A."/>
            <person name="Blom J."/>
            <person name="Leger G."/>
            <person name="Thomashow L.S."/>
            <person name="Cazorla F.M."/>
            <person name="Josic D."/>
            <person name="Filion M."/>
        </authorList>
    </citation>
    <scope>NUCLEOTIDE SEQUENCE [LARGE SCALE GENOMIC DNA]</scope>
    <source>
        <strain evidence="1 2">B25</strain>
    </source>
</reference>
<proteinExistence type="predicted"/>
<organism evidence="1 2">
    <name type="scientific">Pseudomonas chlororaphis</name>
    <dbReference type="NCBI Taxonomy" id="587753"/>
    <lineage>
        <taxon>Bacteria</taxon>
        <taxon>Pseudomonadati</taxon>
        <taxon>Pseudomonadota</taxon>
        <taxon>Gammaproteobacteria</taxon>
        <taxon>Pseudomonadales</taxon>
        <taxon>Pseudomonadaceae</taxon>
        <taxon>Pseudomonas</taxon>
    </lineage>
</organism>
<name>A0A3G7TMN2_9PSED</name>
<accession>A0A3G7TMN2</accession>
<protein>
    <submittedName>
        <fullName evidence="1">Uncharacterized protein</fullName>
    </submittedName>
</protein>
<dbReference type="Proteomes" id="UP000268048">
    <property type="component" value="Chromosome"/>
</dbReference>
<sequence length="38" mass="4051">MARLIMSTSSAVFTSLWTCSRSAAWIGLPVTLVFGAAF</sequence>
<dbReference type="AlphaFoldDB" id="A0A3G7TMN2"/>
<gene>
    <name evidence="1" type="ORF">C4K04_2702</name>
</gene>